<dbReference type="Pfam" id="PF04542">
    <property type="entry name" value="Sigma70_r2"/>
    <property type="match status" value="1"/>
</dbReference>
<dbReference type="NCBIfam" id="TIGR02937">
    <property type="entry name" value="sigma70-ECF"/>
    <property type="match status" value="1"/>
</dbReference>
<dbReference type="InterPro" id="IPR007627">
    <property type="entry name" value="RNA_pol_sigma70_r2"/>
</dbReference>
<dbReference type="NCBIfam" id="TIGR02985">
    <property type="entry name" value="Sig70_bacteroi1"/>
    <property type="match status" value="1"/>
</dbReference>
<dbReference type="SUPFAM" id="SSF88946">
    <property type="entry name" value="Sigma2 domain of RNA polymerase sigma factors"/>
    <property type="match status" value="1"/>
</dbReference>
<protein>
    <recommendedName>
        <fullName evidence="8">RNA polymerase ECF-type sigma factor</fullName>
    </recommendedName>
</protein>
<evidence type="ECO:0000256" key="3">
    <source>
        <dbReference type="ARBA" id="ARBA00023082"/>
    </source>
</evidence>
<dbReference type="GO" id="GO:0003677">
    <property type="term" value="F:DNA binding"/>
    <property type="evidence" value="ECO:0007669"/>
    <property type="project" value="InterPro"/>
</dbReference>
<evidence type="ECO:0000313" key="7">
    <source>
        <dbReference type="EMBL" id="VAW29211.1"/>
    </source>
</evidence>
<dbReference type="GO" id="GO:0016987">
    <property type="term" value="F:sigma factor activity"/>
    <property type="evidence" value="ECO:0007669"/>
    <property type="project" value="UniProtKB-KW"/>
</dbReference>
<proteinExistence type="inferred from homology"/>
<evidence type="ECO:0000259" key="5">
    <source>
        <dbReference type="Pfam" id="PF04542"/>
    </source>
</evidence>
<keyword evidence="4" id="KW-0804">Transcription</keyword>
<comment type="similarity">
    <text evidence="1">Belongs to the sigma-70 factor family. ECF subfamily.</text>
</comment>
<dbReference type="AlphaFoldDB" id="A0A3B0UDW5"/>
<sequence>MFDIQTKIGLKKGNPDAFKEVFRVLYPRLKGYCKLFISNESQVEDIIQESFLKLWEKRDSIQTEKSVESFVFVIVRNRCLNYLKKKKLEEGKIGLETMDVVELQYLYQLDFTEKEEKSLEEMLIESFQKAVEELPGKMKEVFTRCKIEGEKQKEVAGELGISLKMVEKHISKAKQQIRKKLISQYPALILLITILID</sequence>
<evidence type="ECO:0000256" key="1">
    <source>
        <dbReference type="ARBA" id="ARBA00010641"/>
    </source>
</evidence>
<dbReference type="InterPro" id="IPR014284">
    <property type="entry name" value="RNA_pol_sigma-70_dom"/>
</dbReference>
<dbReference type="Pfam" id="PF08281">
    <property type="entry name" value="Sigma70_r4_2"/>
    <property type="match status" value="1"/>
</dbReference>
<dbReference type="InterPro" id="IPR013325">
    <property type="entry name" value="RNA_pol_sigma_r2"/>
</dbReference>
<keyword evidence="2" id="KW-0805">Transcription regulation</keyword>
<evidence type="ECO:0008006" key="8">
    <source>
        <dbReference type="Google" id="ProtNLM"/>
    </source>
</evidence>
<gene>
    <name evidence="7" type="ORF">MNBD_BACTEROID07-157</name>
</gene>
<dbReference type="PANTHER" id="PTHR43133">
    <property type="entry name" value="RNA POLYMERASE ECF-TYPE SIGMA FACTO"/>
    <property type="match status" value="1"/>
</dbReference>
<dbReference type="InterPro" id="IPR013324">
    <property type="entry name" value="RNA_pol_sigma_r3/r4-like"/>
</dbReference>
<dbReference type="Gene3D" id="1.10.1740.10">
    <property type="match status" value="1"/>
</dbReference>
<organism evidence="7">
    <name type="scientific">hydrothermal vent metagenome</name>
    <dbReference type="NCBI Taxonomy" id="652676"/>
    <lineage>
        <taxon>unclassified sequences</taxon>
        <taxon>metagenomes</taxon>
        <taxon>ecological metagenomes</taxon>
    </lineage>
</organism>
<keyword evidence="3" id="KW-0731">Sigma factor</keyword>
<dbReference type="InterPro" id="IPR039425">
    <property type="entry name" value="RNA_pol_sigma-70-like"/>
</dbReference>
<dbReference type="EMBL" id="UOET01000337">
    <property type="protein sequence ID" value="VAW29211.1"/>
    <property type="molecule type" value="Genomic_DNA"/>
</dbReference>
<evidence type="ECO:0000256" key="4">
    <source>
        <dbReference type="ARBA" id="ARBA00023163"/>
    </source>
</evidence>
<dbReference type="Gene3D" id="1.10.10.10">
    <property type="entry name" value="Winged helix-like DNA-binding domain superfamily/Winged helix DNA-binding domain"/>
    <property type="match status" value="1"/>
</dbReference>
<dbReference type="SUPFAM" id="SSF88659">
    <property type="entry name" value="Sigma3 and sigma4 domains of RNA polymerase sigma factors"/>
    <property type="match status" value="1"/>
</dbReference>
<dbReference type="InterPro" id="IPR014327">
    <property type="entry name" value="RNA_pol_sigma70_bacteroid"/>
</dbReference>
<evidence type="ECO:0000259" key="6">
    <source>
        <dbReference type="Pfam" id="PF08281"/>
    </source>
</evidence>
<feature type="domain" description="RNA polymerase sigma factor 70 region 4 type 2" evidence="6">
    <location>
        <begin position="125"/>
        <end position="176"/>
    </location>
</feature>
<accession>A0A3B0UDW5</accession>
<feature type="domain" description="RNA polymerase sigma-70 region 2" evidence="5">
    <location>
        <begin position="22"/>
        <end position="87"/>
    </location>
</feature>
<dbReference type="PANTHER" id="PTHR43133:SF46">
    <property type="entry name" value="RNA POLYMERASE SIGMA-70 FACTOR ECF SUBFAMILY"/>
    <property type="match status" value="1"/>
</dbReference>
<evidence type="ECO:0000256" key="2">
    <source>
        <dbReference type="ARBA" id="ARBA00023015"/>
    </source>
</evidence>
<reference evidence="7" key="1">
    <citation type="submission" date="2018-06" db="EMBL/GenBank/DDBJ databases">
        <authorList>
            <person name="Zhirakovskaya E."/>
        </authorList>
    </citation>
    <scope>NUCLEOTIDE SEQUENCE</scope>
</reference>
<dbReference type="InterPro" id="IPR013249">
    <property type="entry name" value="RNA_pol_sigma70_r4_t2"/>
</dbReference>
<name>A0A3B0UDW5_9ZZZZ</name>
<dbReference type="InterPro" id="IPR036388">
    <property type="entry name" value="WH-like_DNA-bd_sf"/>
</dbReference>
<dbReference type="GO" id="GO:0006352">
    <property type="term" value="P:DNA-templated transcription initiation"/>
    <property type="evidence" value="ECO:0007669"/>
    <property type="project" value="InterPro"/>
</dbReference>